<sequence length="437" mass="47315">MSTDVDPELFYDTAIAYKQDSDAAAAALGKLADVETSNAAGSNGVGPQWAASYDSAADDVGQVAYRLVNVLHNLGNLLRQNGINHDQSEEASTLNRHNEFGDPIPPPGETTGTFLGAPVDVGTVKGGDDPEPLGWDLVRDRITDGWPNGHPDRLWAASSAWTTFGHDLVAVNDQASPAELALITGVDAAEIGAVTARMNEARIINTDVAGACGDLGRASKAYGDKMETTKFGMKLLVLELFLLKQLLDSPRLWPLRDWAMAKFTDTAVETINNLNTALRTTAGTTMLDLGAASLSMSTALPAAKKLLDLVPRRVNPTSAERVNDNRRKGSRAEQRAGIDPNVKKRRIAVKSPAPGKPRYRIPDEIDDENRVLREVKNVKTLTATQQLRDMAEWARDNGYKMVIVVDKGRTDVGDVEQFLEGKYKGLDVVIDESINLS</sequence>
<dbReference type="Proteomes" id="UP000193866">
    <property type="component" value="Unassembled WGS sequence"/>
</dbReference>
<dbReference type="RefSeq" id="WP_085264084.1">
    <property type="nucleotide sequence ID" value="NZ_JACKVG010000015.1"/>
</dbReference>
<evidence type="ECO:0000259" key="2">
    <source>
        <dbReference type="Pfam" id="PF15649"/>
    </source>
</evidence>
<feature type="region of interest" description="Disordered" evidence="1">
    <location>
        <begin position="87"/>
        <end position="109"/>
    </location>
</feature>
<evidence type="ECO:0000313" key="3">
    <source>
        <dbReference type="EMBL" id="ORW12477.1"/>
    </source>
</evidence>
<comment type="caution">
    <text evidence="3">The sequence shown here is derived from an EMBL/GenBank/DDBJ whole genome shotgun (WGS) entry which is preliminary data.</text>
</comment>
<accession>A0A1X1YMZ7</accession>
<feature type="domain" description="Tox-REase-7" evidence="2">
    <location>
        <begin position="329"/>
        <end position="411"/>
    </location>
</feature>
<feature type="region of interest" description="Disordered" evidence="1">
    <location>
        <begin position="317"/>
        <end position="341"/>
    </location>
</feature>
<reference evidence="3 4" key="1">
    <citation type="submission" date="2016-01" db="EMBL/GenBank/DDBJ databases">
        <title>The new phylogeny of the genus Mycobacterium.</title>
        <authorList>
            <person name="Tarcisio F."/>
            <person name="Conor M."/>
            <person name="Antonella G."/>
            <person name="Elisabetta G."/>
            <person name="Giulia F.S."/>
            <person name="Sara T."/>
            <person name="Anna F."/>
            <person name="Clotilde B."/>
            <person name="Roberto B."/>
            <person name="Veronica D.S."/>
            <person name="Fabio R."/>
            <person name="Monica P."/>
            <person name="Olivier J."/>
            <person name="Enrico T."/>
            <person name="Nicola S."/>
        </authorList>
    </citation>
    <scope>NUCLEOTIDE SEQUENCE [LARGE SCALE GENOMIC DNA]</scope>
    <source>
        <strain evidence="3 4">DSM 45394</strain>
    </source>
</reference>
<evidence type="ECO:0000313" key="4">
    <source>
        <dbReference type="Proteomes" id="UP000193866"/>
    </source>
</evidence>
<proteinExistence type="predicted"/>
<organism evidence="3 4">
    <name type="scientific">Mycolicibacter longobardus</name>
    <dbReference type="NCBI Taxonomy" id="1108812"/>
    <lineage>
        <taxon>Bacteria</taxon>
        <taxon>Bacillati</taxon>
        <taxon>Actinomycetota</taxon>
        <taxon>Actinomycetes</taxon>
        <taxon>Mycobacteriales</taxon>
        <taxon>Mycobacteriaceae</taxon>
        <taxon>Mycolicibacter</taxon>
    </lineage>
</organism>
<evidence type="ECO:0000256" key="1">
    <source>
        <dbReference type="SAM" id="MobiDB-lite"/>
    </source>
</evidence>
<dbReference type="STRING" id="1108812.AWC16_08790"/>
<protein>
    <recommendedName>
        <fullName evidence="2">Tox-REase-7 domain-containing protein</fullName>
    </recommendedName>
</protein>
<keyword evidence="4" id="KW-1185">Reference proteome</keyword>
<dbReference type="InterPro" id="IPR028903">
    <property type="entry name" value="Tox-REase-7_dom"/>
</dbReference>
<dbReference type="Pfam" id="PF15649">
    <property type="entry name" value="Tox-REase-7"/>
    <property type="match status" value="1"/>
</dbReference>
<feature type="compositionally biased region" description="Basic and acidic residues" evidence="1">
    <location>
        <begin position="321"/>
        <end position="336"/>
    </location>
</feature>
<dbReference type="AlphaFoldDB" id="A0A1X1YMZ7"/>
<dbReference type="EMBL" id="LQPG01000011">
    <property type="protein sequence ID" value="ORW12477.1"/>
    <property type="molecule type" value="Genomic_DNA"/>
</dbReference>
<name>A0A1X1YMZ7_9MYCO</name>
<gene>
    <name evidence="3" type="ORF">AWC16_08790</name>
</gene>
<dbReference type="OrthoDB" id="4515024at2"/>